<dbReference type="Gene3D" id="3.40.50.2300">
    <property type="match status" value="2"/>
</dbReference>
<dbReference type="GeneID" id="98660754"/>
<dbReference type="PANTHER" id="PTHR30146">
    <property type="entry name" value="LACI-RELATED TRANSCRIPTIONAL REPRESSOR"/>
    <property type="match status" value="1"/>
</dbReference>
<protein>
    <submittedName>
        <fullName evidence="5">LacI family DNA-binding transcriptional regulator</fullName>
    </submittedName>
</protein>
<dbReference type="InterPro" id="IPR000843">
    <property type="entry name" value="HTH_LacI"/>
</dbReference>
<gene>
    <name evidence="5" type="ORF">LKD22_01900</name>
</gene>
<sequence>MNKRPTIQTIAELAGVSRGTVDRVLNNRSYVRADVRARVLNAIQETGYLSPKEAHRQAAEAKLPLKPVRLGVLLPNWSGPFHEDVPRGIQAARSELEKRDVEVRVCTCETDIPRETIELLDELVNWGAQGIALCALNDISIEARIGELAEQGIPCITFNSDLPNSRRLCFVGQNYAQSGRIAAELLSKCVPKNARVLAMAGNLEYDGHRTRLDGFCEHLKKKGFSSSQIEIEETYNDYRLTYNRVTAALQSDNPPAAIYMANRSVTGCVDALKAAGMDQQVRVIAHDMSPRRKQMLLDGSLDLTITQDLFRQGSQPLRLLADLLQKNIQPENSNKGSEISIICAQNIE</sequence>
<dbReference type="SUPFAM" id="SSF53822">
    <property type="entry name" value="Periplasmic binding protein-like I"/>
    <property type="match status" value="1"/>
</dbReference>
<evidence type="ECO:0000313" key="5">
    <source>
        <dbReference type="EMBL" id="MCC2175894.1"/>
    </source>
</evidence>
<dbReference type="InterPro" id="IPR028082">
    <property type="entry name" value="Peripla_BP_I"/>
</dbReference>
<dbReference type="PROSITE" id="PS50932">
    <property type="entry name" value="HTH_LACI_2"/>
    <property type="match status" value="1"/>
</dbReference>
<name>A0AAW4VV93_9FIRM</name>
<evidence type="ECO:0000256" key="3">
    <source>
        <dbReference type="ARBA" id="ARBA00023163"/>
    </source>
</evidence>
<dbReference type="InterPro" id="IPR010982">
    <property type="entry name" value="Lambda_DNA-bd_dom_sf"/>
</dbReference>
<dbReference type="SMART" id="SM00354">
    <property type="entry name" value="HTH_LACI"/>
    <property type="match status" value="1"/>
</dbReference>
<dbReference type="RefSeq" id="WP_227600056.1">
    <property type="nucleotide sequence ID" value="NZ_JAJEPX010000002.1"/>
</dbReference>
<keyword evidence="2 5" id="KW-0238">DNA-binding</keyword>
<dbReference type="Proteomes" id="UP001298753">
    <property type="component" value="Unassembled WGS sequence"/>
</dbReference>
<dbReference type="GO" id="GO:0000976">
    <property type="term" value="F:transcription cis-regulatory region binding"/>
    <property type="evidence" value="ECO:0007669"/>
    <property type="project" value="TreeGrafter"/>
</dbReference>
<evidence type="ECO:0000259" key="4">
    <source>
        <dbReference type="PROSITE" id="PS50932"/>
    </source>
</evidence>
<proteinExistence type="predicted"/>
<feature type="domain" description="HTH lacI-type" evidence="4">
    <location>
        <begin position="5"/>
        <end position="60"/>
    </location>
</feature>
<dbReference type="Pfam" id="PF00356">
    <property type="entry name" value="LacI"/>
    <property type="match status" value="1"/>
</dbReference>
<reference evidence="5 6" key="1">
    <citation type="submission" date="2021-10" db="EMBL/GenBank/DDBJ databases">
        <title>Anaerobic single-cell dispensing facilitates the cultivation of human gut bacteria.</title>
        <authorList>
            <person name="Afrizal A."/>
        </authorList>
    </citation>
    <scope>NUCLEOTIDE SEQUENCE [LARGE SCALE GENOMIC DNA]</scope>
    <source>
        <strain evidence="5 6">CLA-AA-H270</strain>
    </source>
</reference>
<dbReference type="Gene3D" id="1.10.260.40">
    <property type="entry name" value="lambda repressor-like DNA-binding domains"/>
    <property type="match status" value="1"/>
</dbReference>
<dbReference type="GO" id="GO:0003700">
    <property type="term" value="F:DNA-binding transcription factor activity"/>
    <property type="evidence" value="ECO:0007669"/>
    <property type="project" value="TreeGrafter"/>
</dbReference>
<comment type="caution">
    <text evidence="5">The sequence shown here is derived from an EMBL/GenBank/DDBJ whole genome shotgun (WGS) entry which is preliminary data.</text>
</comment>
<dbReference type="CDD" id="cd06307">
    <property type="entry name" value="PBP1_sugar_binding"/>
    <property type="match status" value="1"/>
</dbReference>
<evidence type="ECO:0000313" key="6">
    <source>
        <dbReference type="Proteomes" id="UP001298753"/>
    </source>
</evidence>
<dbReference type="EMBL" id="JAJEPX010000002">
    <property type="protein sequence ID" value="MCC2175894.1"/>
    <property type="molecule type" value="Genomic_DNA"/>
</dbReference>
<evidence type="ECO:0000256" key="2">
    <source>
        <dbReference type="ARBA" id="ARBA00023125"/>
    </source>
</evidence>
<dbReference type="AlphaFoldDB" id="A0AAW4VV93"/>
<dbReference type="CDD" id="cd01392">
    <property type="entry name" value="HTH_LacI"/>
    <property type="match status" value="1"/>
</dbReference>
<evidence type="ECO:0000256" key="1">
    <source>
        <dbReference type="ARBA" id="ARBA00023015"/>
    </source>
</evidence>
<dbReference type="InterPro" id="IPR025997">
    <property type="entry name" value="SBP_2_dom"/>
</dbReference>
<organism evidence="5 6">
    <name type="scientific">Agathobaculum butyriciproducens</name>
    <dbReference type="NCBI Taxonomy" id="1628085"/>
    <lineage>
        <taxon>Bacteria</taxon>
        <taxon>Bacillati</taxon>
        <taxon>Bacillota</taxon>
        <taxon>Clostridia</taxon>
        <taxon>Eubacteriales</taxon>
        <taxon>Butyricicoccaceae</taxon>
        <taxon>Agathobaculum</taxon>
    </lineage>
</organism>
<keyword evidence="1" id="KW-0805">Transcription regulation</keyword>
<dbReference type="SUPFAM" id="SSF47413">
    <property type="entry name" value="lambda repressor-like DNA-binding domains"/>
    <property type="match status" value="1"/>
</dbReference>
<keyword evidence="3" id="KW-0804">Transcription</keyword>
<dbReference type="PANTHER" id="PTHR30146:SF152">
    <property type="entry name" value="TRANSCRIPTIONAL REGULATORY PROTEIN"/>
    <property type="match status" value="1"/>
</dbReference>
<keyword evidence="6" id="KW-1185">Reference proteome</keyword>
<accession>A0AAW4VV93</accession>
<dbReference type="Pfam" id="PF13407">
    <property type="entry name" value="Peripla_BP_4"/>
    <property type="match status" value="1"/>
</dbReference>